<evidence type="ECO:0000313" key="1">
    <source>
        <dbReference type="EMBL" id="CRK94401.1"/>
    </source>
</evidence>
<gene>
    <name evidence="1" type="ORF">CLUMA_CG007908</name>
</gene>
<sequence length="65" mass="7628">MTRLMLTDEYVEEDEVNQHAWAMNVNKTDIENASQTNEYPFKVTDLNKSFSEVIEMPSNFTTHNE</sequence>
<dbReference type="EMBL" id="CVRI01000038">
    <property type="protein sequence ID" value="CRK94401.1"/>
    <property type="molecule type" value="Genomic_DNA"/>
</dbReference>
<organism evidence="1 2">
    <name type="scientific">Clunio marinus</name>
    <dbReference type="NCBI Taxonomy" id="568069"/>
    <lineage>
        <taxon>Eukaryota</taxon>
        <taxon>Metazoa</taxon>
        <taxon>Ecdysozoa</taxon>
        <taxon>Arthropoda</taxon>
        <taxon>Hexapoda</taxon>
        <taxon>Insecta</taxon>
        <taxon>Pterygota</taxon>
        <taxon>Neoptera</taxon>
        <taxon>Endopterygota</taxon>
        <taxon>Diptera</taxon>
        <taxon>Nematocera</taxon>
        <taxon>Chironomoidea</taxon>
        <taxon>Chironomidae</taxon>
        <taxon>Clunio</taxon>
    </lineage>
</organism>
<dbReference type="Proteomes" id="UP000183832">
    <property type="component" value="Unassembled WGS sequence"/>
</dbReference>
<name>A0A1J1I7L3_9DIPT</name>
<accession>A0A1J1I7L3</accession>
<reference evidence="1 2" key="1">
    <citation type="submission" date="2015-04" db="EMBL/GenBank/DDBJ databases">
        <authorList>
            <person name="Syromyatnikov M.Y."/>
            <person name="Popov V.N."/>
        </authorList>
    </citation>
    <scope>NUCLEOTIDE SEQUENCE [LARGE SCALE GENOMIC DNA]</scope>
</reference>
<dbReference type="AlphaFoldDB" id="A0A1J1I7L3"/>
<protein>
    <submittedName>
        <fullName evidence="1">CLUMA_CG007908, isoform A</fullName>
    </submittedName>
</protein>
<keyword evidence="2" id="KW-1185">Reference proteome</keyword>
<evidence type="ECO:0000313" key="2">
    <source>
        <dbReference type="Proteomes" id="UP000183832"/>
    </source>
</evidence>
<proteinExistence type="predicted"/>